<accession>A0A0F9BMN4</accession>
<evidence type="ECO:0000313" key="1">
    <source>
        <dbReference type="EMBL" id="KKL23129.1"/>
    </source>
</evidence>
<gene>
    <name evidence="1" type="ORF">LCGC14_2428450</name>
</gene>
<protein>
    <submittedName>
        <fullName evidence="1">Uncharacterized protein</fullName>
    </submittedName>
</protein>
<comment type="caution">
    <text evidence="1">The sequence shown here is derived from an EMBL/GenBank/DDBJ whole genome shotgun (WGS) entry which is preliminary data.</text>
</comment>
<name>A0A0F9BMN4_9ZZZZ</name>
<dbReference type="EMBL" id="LAZR01037090">
    <property type="protein sequence ID" value="KKL23129.1"/>
    <property type="molecule type" value="Genomic_DNA"/>
</dbReference>
<reference evidence="1" key="1">
    <citation type="journal article" date="2015" name="Nature">
        <title>Complex archaea that bridge the gap between prokaryotes and eukaryotes.</title>
        <authorList>
            <person name="Spang A."/>
            <person name="Saw J.H."/>
            <person name="Jorgensen S.L."/>
            <person name="Zaremba-Niedzwiedzka K."/>
            <person name="Martijn J."/>
            <person name="Lind A.E."/>
            <person name="van Eijk R."/>
            <person name="Schleper C."/>
            <person name="Guy L."/>
            <person name="Ettema T.J."/>
        </authorList>
    </citation>
    <scope>NUCLEOTIDE SEQUENCE</scope>
</reference>
<dbReference type="AlphaFoldDB" id="A0A0F9BMN4"/>
<proteinExistence type="predicted"/>
<sequence length="62" mass="7313">MSMRKFTIVVLTLQGNFLTFTVSKYEIIDGDFVEFVDERTGKRKRFHSSRCEINEVETDGKY</sequence>
<organism evidence="1">
    <name type="scientific">marine sediment metagenome</name>
    <dbReference type="NCBI Taxonomy" id="412755"/>
    <lineage>
        <taxon>unclassified sequences</taxon>
        <taxon>metagenomes</taxon>
        <taxon>ecological metagenomes</taxon>
    </lineage>
</organism>